<dbReference type="Proteomes" id="UP001379235">
    <property type="component" value="Unassembled WGS sequence"/>
</dbReference>
<accession>A0ABU8SBT3</accession>
<dbReference type="SUPFAM" id="SSF56563">
    <property type="entry name" value="Major capsid protein gp5"/>
    <property type="match status" value="1"/>
</dbReference>
<keyword evidence="4" id="KW-1185">Reference proteome</keyword>
<evidence type="ECO:0000259" key="2">
    <source>
        <dbReference type="Pfam" id="PF05065"/>
    </source>
</evidence>
<evidence type="ECO:0000256" key="1">
    <source>
        <dbReference type="ARBA" id="ARBA00004328"/>
    </source>
</evidence>
<name>A0ABU8SBT3_9SPHN</name>
<sequence length="404" mass="42404">MEDETTVDVAAEQTTDEVAKMLSVATQKAVEAGAKANEAALEKATESVGKFFDAVSAKAVAGTSKVVLQDQKTASFDADQVLKDASALLRSKGSVGFTFKSESELDYLAKGTDRTDLTGVVIEPDKDVEISRPALRNTFVEQIANVVPTTSDSVKYTEVLTTTGAPATTAEAAAIPEVDRTFGIVSVPLQKIAGISKHSNELLKYGAELVAVLKDMLAVDLNLIVDGQLLSGNGTAPNLQGVLGVAEVLDSAAIGAQVVPNANLFDVLRIAMTKIATAGKGKYVANYIVLNPTDAEELDLTKNANGDYIMPSFVAAGGQTIKGARVIENTGITAGSFLIGDFRYLNVRPNGGVEVDFSNSDGTDFAKGIVAIRMQRYLAAYVKNNDSAAFMTGDISDVKGYLAA</sequence>
<comment type="caution">
    <text evidence="3">The sequence shown here is derived from an EMBL/GenBank/DDBJ whole genome shotgun (WGS) entry which is preliminary data.</text>
</comment>
<dbReference type="Gene3D" id="3.30.2400.10">
    <property type="entry name" value="Major capsid protein gp5"/>
    <property type="match status" value="1"/>
</dbReference>
<dbReference type="InterPro" id="IPR024455">
    <property type="entry name" value="Phage_capsid"/>
</dbReference>
<dbReference type="Gene3D" id="3.30.2320.10">
    <property type="entry name" value="hypothetical protein PF0899 domain"/>
    <property type="match status" value="1"/>
</dbReference>
<reference evidence="3 4" key="1">
    <citation type="submission" date="2024-03" db="EMBL/GenBank/DDBJ databases">
        <authorList>
            <person name="Jo J.-H."/>
        </authorList>
    </citation>
    <scope>NUCLEOTIDE SEQUENCE [LARGE SCALE GENOMIC DNA]</scope>
    <source>
        <strain evidence="3 4">AS3R-12</strain>
    </source>
</reference>
<dbReference type="NCBIfam" id="TIGR01554">
    <property type="entry name" value="major_cap_HK97"/>
    <property type="match status" value="1"/>
</dbReference>
<feature type="domain" description="Phage capsid-like C-terminal" evidence="2">
    <location>
        <begin position="119"/>
        <end position="392"/>
    </location>
</feature>
<dbReference type="RefSeq" id="WP_339968681.1">
    <property type="nucleotide sequence ID" value="NZ_JBBHJY010000009.1"/>
</dbReference>
<dbReference type="InterPro" id="IPR054612">
    <property type="entry name" value="Phage_capsid-like_C"/>
</dbReference>
<gene>
    <name evidence="3" type="ORF">WG900_16055</name>
</gene>
<proteinExistence type="predicted"/>
<dbReference type="EMBL" id="JBBHJY010000009">
    <property type="protein sequence ID" value="MEJ6011431.1"/>
    <property type="molecule type" value="Genomic_DNA"/>
</dbReference>
<evidence type="ECO:0000313" key="3">
    <source>
        <dbReference type="EMBL" id="MEJ6011431.1"/>
    </source>
</evidence>
<organism evidence="3 4">
    <name type="scientific">Novosphingobium aquae</name>
    <dbReference type="NCBI Taxonomy" id="3133435"/>
    <lineage>
        <taxon>Bacteria</taxon>
        <taxon>Pseudomonadati</taxon>
        <taxon>Pseudomonadota</taxon>
        <taxon>Alphaproteobacteria</taxon>
        <taxon>Sphingomonadales</taxon>
        <taxon>Sphingomonadaceae</taxon>
        <taxon>Novosphingobium</taxon>
    </lineage>
</organism>
<comment type="subcellular location">
    <subcellularLocation>
        <location evidence="1">Virion</location>
    </subcellularLocation>
</comment>
<evidence type="ECO:0000313" key="4">
    <source>
        <dbReference type="Proteomes" id="UP001379235"/>
    </source>
</evidence>
<dbReference type="Pfam" id="PF05065">
    <property type="entry name" value="Phage_capsid"/>
    <property type="match status" value="1"/>
</dbReference>
<protein>
    <submittedName>
        <fullName evidence="3">Phage major capsid protein</fullName>
    </submittedName>
</protein>